<dbReference type="Gene3D" id="3.30.40.10">
    <property type="entry name" value="Zinc/RING finger domain, C3HC4 (zinc finger)"/>
    <property type="match status" value="2"/>
</dbReference>
<keyword evidence="3" id="KW-0862">Zinc</keyword>
<evidence type="ECO:0000313" key="4">
    <source>
        <dbReference type="EMBL" id="GIY72219.1"/>
    </source>
</evidence>
<dbReference type="GO" id="GO:0008270">
    <property type="term" value="F:zinc ion binding"/>
    <property type="evidence" value="ECO:0007669"/>
    <property type="project" value="UniProtKB-KW"/>
</dbReference>
<comment type="caution">
    <text evidence="4">The sequence shown here is derived from an EMBL/GenBank/DDBJ whole genome shotgun (WGS) entry which is preliminary data.</text>
</comment>
<dbReference type="FunFam" id="1.10.1170.10:FF:000002">
    <property type="entry name" value="Baculoviral IAP repeat containing 7"/>
    <property type="match status" value="1"/>
</dbReference>
<dbReference type="Proteomes" id="UP001054837">
    <property type="component" value="Unassembled WGS sequence"/>
</dbReference>
<keyword evidence="1" id="KW-0479">Metal-binding</keyword>
<dbReference type="InterPro" id="IPR051728">
    <property type="entry name" value="RING-FYVE_E3_ubiquitin-ligase"/>
</dbReference>
<evidence type="ECO:0000256" key="3">
    <source>
        <dbReference type="ARBA" id="ARBA00022833"/>
    </source>
</evidence>
<organism evidence="4 5">
    <name type="scientific">Caerostris darwini</name>
    <dbReference type="NCBI Taxonomy" id="1538125"/>
    <lineage>
        <taxon>Eukaryota</taxon>
        <taxon>Metazoa</taxon>
        <taxon>Ecdysozoa</taxon>
        <taxon>Arthropoda</taxon>
        <taxon>Chelicerata</taxon>
        <taxon>Arachnida</taxon>
        <taxon>Araneae</taxon>
        <taxon>Araneomorphae</taxon>
        <taxon>Entelegynae</taxon>
        <taxon>Araneoidea</taxon>
        <taxon>Araneidae</taxon>
        <taxon>Caerostris</taxon>
    </lineage>
</organism>
<name>A0AAV4VQK7_9ARAC</name>
<keyword evidence="5" id="KW-1185">Reference proteome</keyword>
<dbReference type="PANTHER" id="PTHR14879">
    <property type="entry name" value="CASPASE REGULATOR, RING FINGER DOMAIN-CONTAINING"/>
    <property type="match status" value="1"/>
</dbReference>
<evidence type="ECO:0000256" key="1">
    <source>
        <dbReference type="ARBA" id="ARBA00022723"/>
    </source>
</evidence>
<dbReference type="PANTHER" id="PTHR14879:SF5">
    <property type="entry name" value="RING-TYPE DOMAIN-CONTAINING PROTEIN"/>
    <property type="match status" value="1"/>
</dbReference>
<reference evidence="4 5" key="1">
    <citation type="submission" date="2021-06" db="EMBL/GenBank/DDBJ databases">
        <title>Caerostris darwini draft genome.</title>
        <authorList>
            <person name="Kono N."/>
            <person name="Arakawa K."/>
        </authorList>
    </citation>
    <scope>NUCLEOTIDE SEQUENCE [LARGE SCALE GENOMIC DNA]</scope>
</reference>
<protein>
    <submittedName>
        <fullName evidence="4">Uncharacterized protein</fullName>
    </submittedName>
</protein>
<dbReference type="InterPro" id="IPR013083">
    <property type="entry name" value="Znf_RING/FYVE/PHD"/>
</dbReference>
<proteinExistence type="predicted"/>
<sequence length="92" mass="10568">MKRDTLFLPCGHIATCSLCSPRVKKCLMCKEPVSSRLKIEECVVCSDKRASVLFKPCGHMCACDDEMSQRLTLKKWCFRQQAFFLKVICTEQ</sequence>
<keyword evidence="2" id="KW-0863">Zinc-finger</keyword>
<dbReference type="Pfam" id="PF13920">
    <property type="entry name" value="zf-C3HC4_3"/>
    <property type="match status" value="2"/>
</dbReference>
<gene>
    <name evidence="4" type="ORF">CDAR_219021</name>
</gene>
<evidence type="ECO:0000313" key="5">
    <source>
        <dbReference type="Proteomes" id="UP001054837"/>
    </source>
</evidence>
<evidence type="ECO:0000256" key="2">
    <source>
        <dbReference type="ARBA" id="ARBA00022771"/>
    </source>
</evidence>
<dbReference type="AlphaFoldDB" id="A0AAV4VQK7"/>
<dbReference type="EMBL" id="BPLQ01013462">
    <property type="protein sequence ID" value="GIY72219.1"/>
    <property type="molecule type" value="Genomic_DNA"/>
</dbReference>
<accession>A0AAV4VQK7</accession>